<protein>
    <recommendedName>
        <fullName evidence="2">SHOCT domain-containing protein</fullName>
    </recommendedName>
</protein>
<dbReference type="AlphaFoldDB" id="A0A6S6S7U1"/>
<evidence type="ECO:0008006" key="2">
    <source>
        <dbReference type="Google" id="ProtNLM"/>
    </source>
</evidence>
<evidence type="ECO:0000313" key="1">
    <source>
        <dbReference type="EMBL" id="CAA6804441.1"/>
    </source>
</evidence>
<feature type="non-terminal residue" evidence="1">
    <location>
        <position position="1"/>
    </location>
</feature>
<gene>
    <name evidence="1" type="ORF">HELGO_WM30104</name>
</gene>
<proteinExistence type="predicted"/>
<dbReference type="EMBL" id="CACVAZ010000018">
    <property type="protein sequence ID" value="CAA6804441.1"/>
    <property type="molecule type" value="Genomic_DNA"/>
</dbReference>
<reference evidence="1" key="1">
    <citation type="submission" date="2020-01" db="EMBL/GenBank/DDBJ databases">
        <authorList>
            <person name="Meier V. D."/>
            <person name="Meier V D."/>
        </authorList>
    </citation>
    <scope>NUCLEOTIDE SEQUENCE</scope>
    <source>
        <strain evidence="1">HLG_WM_MAG_02</strain>
    </source>
</reference>
<sequence length="28" mass="3335">WNDLLEKELITKEEFDKAKIKLMNGEKA</sequence>
<organism evidence="1">
    <name type="scientific">uncultured Sulfurovum sp</name>
    <dbReference type="NCBI Taxonomy" id="269237"/>
    <lineage>
        <taxon>Bacteria</taxon>
        <taxon>Pseudomonadati</taxon>
        <taxon>Campylobacterota</taxon>
        <taxon>Epsilonproteobacteria</taxon>
        <taxon>Campylobacterales</taxon>
        <taxon>Sulfurovaceae</taxon>
        <taxon>Sulfurovum</taxon>
        <taxon>environmental samples</taxon>
    </lineage>
</organism>
<name>A0A6S6S7U1_9BACT</name>
<accession>A0A6S6S7U1</accession>